<dbReference type="EMBL" id="JARGDH010000002">
    <property type="protein sequence ID" value="KAL0277528.1"/>
    <property type="molecule type" value="Genomic_DNA"/>
</dbReference>
<dbReference type="PROSITE" id="PS00028">
    <property type="entry name" value="ZINC_FINGER_C2H2_1"/>
    <property type="match status" value="2"/>
</dbReference>
<organism evidence="4">
    <name type="scientific">Menopon gallinae</name>
    <name type="common">poultry shaft louse</name>
    <dbReference type="NCBI Taxonomy" id="328185"/>
    <lineage>
        <taxon>Eukaryota</taxon>
        <taxon>Metazoa</taxon>
        <taxon>Ecdysozoa</taxon>
        <taxon>Arthropoda</taxon>
        <taxon>Hexapoda</taxon>
        <taxon>Insecta</taxon>
        <taxon>Pterygota</taxon>
        <taxon>Neoptera</taxon>
        <taxon>Paraneoptera</taxon>
        <taxon>Psocodea</taxon>
        <taxon>Troctomorpha</taxon>
        <taxon>Phthiraptera</taxon>
        <taxon>Amblycera</taxon>
        <taxon>Menoponidae</taxon>
        <taxon>Menopon</taxon>
    </lineage>
</organism>
<keyword evidence="1" id="KW-0863">Zinc-finger</keyword>
<dbReference type="Gene3D" id="3.30.160.60">
    <property type="entry name" value="Classic Zinc Finger"/>
    <property type="match status" value="1"/>
</dbReference>
<dbReference type="PANTHER" id="PTHR33936">
    <property type="entry name" value="PROTEIN CBG17840"/>
    <property type="match status" value="1"/>
</dbReference>
<dbReference type="InterPro" id="IPR052797">
    <property type="entry name" value="RegFact_GeneExpr_CellDeath"/>
</dbReference>
<comment type="caution">
    <text evidence="4">The sequence shown here is derived from an EMBL/GenBank/DDBJ whole genome shotgun (WGS) entry which is preliminary data.</text>
</comment>
<sequence>MEDHLGYSLALLVDDEIKKEEGIELKVEPSRLQCHVCCKMLGHRSSLYKHLKHIHKIEPAHRLPISCREKGCYQSFTFIDPFRRHLAEHHGFNIVVEKYIFQSMKEFFCWKKMTEREEKLRFIVSTGPRTSKGGKTHYYRCQKNGTYKPEIKKRLQSDDRQSIYNISRTHCISSMCVFEESDCVTVEFCRTHYGHDVSSSNKKPDEDVYEGKEDLASLLNENNVTFETIDTCAKLNSLLSKKDREALTTILSENQHLLQETEELFYENEQDMMLKIPFNILRRILEDGVKDMDDSDTDLGMTAGAADGDLSDEVTIEKVVEGKTDCKDSTILKSLGNGIFLDPTSNKRLKLDSLKKKVRVNDTVNSPTGSPSQHERRRKDRDKNSTMLVKEYLNEFDEKVYVLEPMTEEDTVVQKREKILSQLQSILMMVNNEEDLEVLDDVERHLSKYAMPE</sequence>
<evidence type="ECO:0000256" key="1">
    <source>
        <dbReference type="PROSITE-ProRule" id="PRU00042"/>
    </source>
</evidence>
<dbReference type="EMBL" id="JARGDH010000002">
    <property type="protein sequence ID" value="KAL0277527.1"/>
    <property type="molecule type" value="Genomic_DNA"/>
</dbReference>
<feature type="domain" description="C2H2-type" evidence="3">
    <location>
        <begin position="32"/>
        <end position="60"/>
    </location>
</feature>
<accession>A0AAW2I575</accession>
<evidence type="ECO:0000259" key="3">
    <source>
        <dbReference type="PROSITE" id="PS50157"/>
    </source>
</evidence>
<feature type="region of interest" description="Disordered" evidence="2">
    <location>
        <begin position="361"/>
        <end position="384"/>
    </location>
</feature>
<dbReference type="AlphaFoldDB" id="A0AAW2I575"/>
<keyword evidence="1" id="KW-0479">Metal-binding</keyword>
<dbReference type="GO" id="GO:0008270">
    <property type="term" value="F:zinc ion binding"/>
    <property type="evidence" value="ECO:0007669"/>
    <property type="project" value="UniProtKB-KW"/>
</dbReference>
<proteinExistence type="predicted"/>
<evidence type="ECO:0000313" key="4">
    <source>
        <dbReference type="EMBL" id="KAL0277527.1"/>
    </source>
</evidence>
<dbReference type="PANTHER" id="PTHR33936:SF24">
    <property type="entry name" value="C2H2-TYPE DOMAIN-CONTAINING PROTEIN"/>
    <property type="match status" value="1"/>
</dbReference>
<gene>
    <name evidence="4" type="ORF">PYX00_004778</name>
</gene>
<dbReference type="SMART" id="SM00355">
    <property type="entry name" value="ZnF_C2H2"/>
    <property type="match status" value="2"/>
</dbReference>
<reference evidence="4" key="1">
    <citation type="journal article" date="2024" name="Gigascience">
        <title>Chromosome-level genome of the poultry shaft louse Menopon gallinae provides insight into the host-switching and adaptive evolution of parasitic lice.</title>
        <authorList>
            <person name="Xu Y."/>
            <person name="Ma L."/>
            <person name="Liu S."/>
            <person name="Liang Y."/>
            <person name="Liu Q."/>
            <person name="He Z."/>
            <person name="Tian L."/>
            <person name="Duan Y."/>
            <person name="Cai W."/>
            <person name="Li H."/>
            <person name="Song F."/>
        </authorList>
    </citation>
    <scope>NUCLEOTIDE SEQUENCE</scope>
    <source>
        <strain evidence="4">Cailab_2023a</strain>
    </source>
</reference>
<protein>
    <recommendedName>
        <fullName evidence="3">C2H2-type domain-containing protein</fullName>
    </recommendedName>
</protein>
<evidence type="ECO:0000256" key="2">
    <source>
        <dbReference type="SAM" id="MobiDB-lite"/>
    </source>
</evidence>
<dbReference type="InterPro" id="IPR013087">
    <property type="entry name" value="Znf_C2H2_type"/>
</dbReference>
<keyword evidence="1" id="KW-0862">Zinc</keyword>
<name>A0AAW2I575_9NEOP</name>
<dbReference type="PROSITE" id="PS50157">
    <property type="entry name" value="ZINC_FINGER_C2H2_2"/>
    <property type="match status" value="1"/>
</dbReference>
<feature type="compositionally biased region" description="Polar residues" evidence="2">
    <location>
        <begin position="362"/>
        <end position="372"/>
    </location>
</feature>